<evidence type="ECO:0000256" key="1">
    <source>
        <dbReference type="SAM" id="MobiDB-lite"/>
    </source>
</evidence>
<comment type="caution">
    <text evidence="2">The sequence shown here is derived from an EMBL/GenBank/DDBJ whole genome shotgun (WGS) entry which is preliminary data.</text>
</comment>
<accession>A0AA39YGC6</accession>
<dbReference type="Proteomes" id="UP001174936">
    <property type="component" value="Unassembled WGS sequence"/>
</dbReference>
<evidence type="ECO:0000313" key="2">
    <source>
        <dbReference type="EMBL" id="KAK0652126.1"/>
    </source>
</evidence>
<proteinExistence type="predicted"/>
<sequence length="82" mass="8646">MSATRDSFAMPFSPPPPVDLGTYSRSMLQHTKRQMEAASTTGQQSSSPRSSQGSQAGGGPPPLPNGVASSRSRNPSQYSYQS</sequence>
<gene>
    <name evidence="2" type="ORF">B0T16DRAFT_95398</name>
</gene>
<reference evidence="2" key="1">
    <citation type="submission" date="2023-06" db="EMBL/GenBank/DDBJ databases">
        <title>Genome-scale phylogeny and comparative genomics of the fungal order Sordariales.</title>
        <authorList>
            <consortium name="Lawrence Berkeley National Laboratory"/>
            <person name="Hensen N."/>
            <person name="Bonometti L."/>
            <person name="Westerberg I."/>
            <person name="Brannstrom I.O."/>
            <person name="Guillou S."/>
            <person name="Cros-Aarteil S."/>
            <person name="Calhoun S."/>
            <person name="Haridas S."/>
            <person name="Kuo A."/>
            <person name="Mondo S."/>
            <person name="Pangilinan J."/>
            <person name="Riley R."/>
            <person name="Labutti K."/>
            <person name="Andreopoulos B."/>
            <person name="Lipzen A."/>
            <person name="Chen C."/>
            <person name="Yanf M."/>
            <person name="Daum C."/>
            <person name="Ng V."/>
            <person name="Clum A."/>
            <person name="Steindorff A."/>
            <person name="Ohm R."/>
            <person name="Martin F."/>
            <person name="Silar P."/>
            <person name="Natvig D."/>
            <person name="Lalanne C."/>
            <person name="Gautier V."/>
            <person name="Ament-Velasquez S.L."/>
            <person name="Kruys A."/>
            <person name="Hutchinson M.I."/>
            <person name="Powell A.J."/>
            <person name="Barry K."/>
            <person name="Miller A.N."/>
            <person name="Grigoriev I.V."/>
            <person name="Debuchy R."/>
            <person name="Gladieux P."/>
            <person name="Thoren M.H."/>
            <person name="Johannesson H."/>
        </authorList>
    </citation>
    <scope>NUCLEOTIDE SEQUENCE</scope>
    <source>
        <strain evidence="2">SMH2532-1</strain>
    </source>
</reference>
<feature type="compositionally biased region" description="Low complexity" evidence="1">
    <location>
        <begin position="42"/>
        <end position="54"/>
    </location>
</feature>
<feature type="compositionally biased region" description="Polar residues" evidence="1">
    <location>
        <begin position="67"/>
        <end position="82"/>
    </location>
</feature>
<name>A0AA39YGC6_9PEZI</name>
<evidence type="ECO:0000313" key="3">
    <source>
        <dbReference type="Proteomes" id="UP001174936"/>
    </source>
</evidence>
<organism evidence="2 3">
    <name type="scientific">Cercophora newfieldiana</name>
    <dbReference type="NCBI Taxonomy" id="92897"/>
    <lineage>
        <taxon>Eukaryota</taxon>
        <taxon>Fungi</taxon>
        <taxon>Dikarya</taxon>
        <taxon>Ascomycota</taxon>
        <taxon>Pezizomycotina</taxon>
        <taxon>Sordariomycetes</taxon>
        <taxon>Sordariomycetidae</taxon>
        <taxon>Sordariales</taxon>
        <taxon>Lasiosphaeriaceae</taxon>
        <taxon>Cercophora</taxon>
    </lineage>
</organism>
<protein>
    <submittedName>
        <fullName evidence="2">Uncharacterized protein</fullName>
    </submittedName>
</protein>
<dbReference type="EMBL" id="JAULSV010000002">
    <property type="protein sequence ID" value="KAK0652126.1"/>
    <property type="molecule type" value="Genomic_DNA"/>
</dbReference>
<dbReference type="AlphaFoldDB" id="A0AA39YGC6"/>
<feature type="region of interest" description="Disordered" evidence="1">
    <location>
        <begin position="1"/>
        <end position="82"/>
    </location>
</feature>
<keyword evidence="3" id="KW-1185">Reference proteome</keyword>